<organism evidence="2 3">
    <name type="scientific">Methanosarcina mazei WWM610</name>
    <dbReference type="NCBI Taxonomy" id="1434117"/>
    <lineage>
        <taxon>Archaea</taxon>
        <taxon>Methanobacteriati</taxon>
        <taxon>Methanobacteriota</taxon>
        <taxon>Stenosarchaea group</taxon>
        <taxon>Methanomicrobia</taxon>
        <taxon>Methanosarcinales</taxon>
        <taxon>Methanosarcinaceae</taxon>
        <taxon>Methanosarcina</taxon>
    </lineage>
</organism>
<protein>
    <recommendedName>
        <fullName evidence="4">Pentapeptide repeat family protein</fullName>
    </recommendedName>
</protein>
<dbReference type="HOGENOM" id="CLU_033401_0_0_2"/>
<evidence type="ECO:0000256" key="1">
    <source>
        <dbReference type="SAM" id="Phobius"/>
    </source>
</evidence>
<keyword evidence="1" id="KW-0812">Transmembrane</keyword>
<dbReference type="Proteomes" id="UP000033058">
    <property type="component" value="Chromosome"/>
</dbReference>
<reference evidence="2 3" key="1">
    <citation type="submission" date="2014-07" db="EMBL/GenBank/DDBJ databases">
        <title>Methanogenic archaea and the global carbon cycle.</title>
        <authorList>
            <person name="Henriksen J.R."/>
            <person name="Luke J."/>
            <person name="Reinhart S."/>
            <person name="Benedict M.N."/>
            <person name="Youngblut N.D."/>
            <person name="Metcalf M.E."/>
            <person name="Whitaker R.J."/>
            <person name="Metcalf W.W."/>
        </authorList>
    </citation>
    <scope>NUCLEOTIDE SEQUENCE [LARGE SCALE GENOMIC DNA]</scope>
    <source>
        <strain evidence="2 3">WWM610</strain>
    </source>
</reference>
<feature type="transmembrane region" description="Helical" evidence="1">
    <location>
        <begin position="98"/>
        <end position="116"/>
    </location>
</feature>
<sequence length="380" mass="42628">MQPVSIIRSLFEYLNGYFDSRSSVIYFRLLRVVLLDLKKISILYRAVTRNWLFKIFVVVVLFICFLWILLKFPVLQVAKFGITSPKDLAEMENGYRSTLAQMLGGIAVGVGIYFAWGNLKNSREVQITESLTRAIEQLGNEKIEVRLGGIYALERISAQHQKDHWRMIEIMTSFVKINSPIKDEPQNKVKIDTQAVLTIIGRRNYSLFMGESRMINLTGLNLQEAFFNVANLGGVYFCKSNLKGANFLLASLPETDFASVNASGAYFNGAYLKNSDFKGANLEGAQFEVANLKGAKFEGANLKGANFEGANFEGANLKGANLEGANLKWARNLSVNQLCKAQTLHNSILDKKHSRLISRHFSRLLLDVSESATELQSDIR</sequence>
<dbReference type="GeneID" id="24850700"/>
<dbReference type="AlphaFoldDB" id="A0A0E3PUK0"/>
<keyword evidence="1" id="KW-1133">Transmembrane helix</keyword>
<keyword evidence="1" id="KW-0472">Membrane</keyword>
<dbReference type="EMBL" id="CP009509">
    <property type="protein sequence ID" value="AKB40027.1"/>
    <property type="molecule type" value="Genomic_DNA"/>
</dbReference>
<dbReference type="RefSeq" id="WP_048037978.1">
    <property type="nucleotide sequence ID" value="NZ_CP009509.1"/>
</dbReference>
<name>A0A0E3PUK0_METMZ</name>
<dbReference type="SUPFAM" id="SSF141571">
    <property type="entry name" value="Pentapeptide repeat-like"/>
    <property type="match status" value="1"/>
</dbReference>
<dbReference type="PANTHER" id="PTHR14136">
    <property type="entry name" value="BTB_POZ DOMAIN-CONTAINING PROTEIN KCTD9"/>
    <property type="match status" value="1"/>
</dbReference>
<dbReference type="PATRIC" id="fig|1434117.4.peg.1302"/>
<evidence type="ECO:0008006" key="4">
    <source>
        <dbReference type="Google" id="ProtNLM"/>
    </source>
</evidence>
<gene>
    <name evidence="2" type="ORF">MSMAW_1036</name>
</gene>
<evidence type="ECO:0000313" key="3">
    <source>
        <dbReference type="Proteomes" id="UP000033058"/>
    </source>
</evidence>
<evidence type="ECO:0000313" key="2">
    <source>
        <dbReference type="EMBL" id="AKB40027.1"/>
    </source>
</evidence>
<accession>A0A0E3PUK0</accession>
<feature type="transmembrane region" description="Helical" evidence="1">
    <location>
        <begin position="51"/>
        <end position="70"/>
    </location>
</feature>
<dbReference type="Pfam" id="PF00805">
    <property type="entry name" value="Pentapeptide"/>
    <property type="match status" value="2"/>
</dbReference>
<dbReference type="InterPro" id="IPR001646">
    <property type="entry name" value="5peptide_repeat"/>
</dbReference>
<dbReference type="Gene3D" id="2.160.20.80">
    <property type="entry name" value="E3 ubiquitin-protein ligase SopA"/>
    <property type="match status" value="1"/>
</dbReference>
<dbReference type="InterPro" id="IPR051082">
    <property type="entry name" value="Pentapeptide-BTB/POZ_domain"/>
</dbReference>
<proteinExistence type="predicted"/>
<dbReference type="PANTHER" id="PTHR14136:SF17">
    <property type="entry name" value="BTB_POZ DOMAIN-CONTAINING PROTEIN KCTD9"/>
    <property type="match status" value="1"/>
</dbReference>